<dbReference type="Proteomes" id="UP000233837">
    <property type="component" value="Unassembled WGS sequence"/>
</dbReference>
<feature type="region of interest" description="Disordered" evidence="1">
    <location>
        <begin position="70"/>
        <end position="89"/>
    </location>
</feature>
<proteinExistence type="predicted"/>
<organism evidence="2 3">
    <name type="scientific">Dendrobium catenatum</name>
    <dbReference type="NCBI Taxonomy" id="906689"/>
    <lineage>
        <taxon>Eukaryota</taxon>
        <taxon>Viridiplantae</taxon>
        <taxon>Streptophyta</taxon>
        <taxon>Embryophyta</taxon>
        <taxon>Tracheophyta</taxon>
        <taxon>Spermatophyta</taxon>
        <taxon>Magnoliopsida</taxon>
        <taxon>Liliopsida</taxon>
        <taxon>Asparagales</taxon>
        <taxon>Orchidaceae</taxon>
        <taxon>Epidendroideae</taxon>
        <taxon>Malaxideae</taxon>
        <taxon>Dendrobiinae</taxon>
        <taxon>Dendrobium</taxon>
    </lineage>
</organism>
<dbReference type="AlphaFoldDB" id="A0A2I0VF85"/>
<accession>A0A2I0VF85</accession>
<name>A0A2I0VF85_9ASPA</name>
<protein>
    <submittedName>
        <fullName evidence="2">Uncharacterized protein</fullName>
    </submittedName>
</protein>
<keyword evidence="3" id="KW-1185">Reference proteome</keyword>
<dbReference type="EMBL" id="KZ504505">
    <property type="protein sequence ID" value="PKU62088.1"/>
    <property type="molecule type" value="Genomic_DNA"/>
</dbReference>
<evidence type="ECO:0000256" key="1">
    <source>
        <dbReference type="SAM" id="MobiDB-lite"/>
    </source>
</evidence>
<evidence type="ECO:0000313" key="2">
    <source>
        <dbReference type="EMBL" id="PKU62088.1"/>
    </source>
</evidence>
<reference evidence="2 3" key="1">
    <citation type="journal article" date="2016" name="Sci. Rep.">
        <title>The Dendrobium catenatum Lindl. genome sequence provides insights into polysaccharide synthase, floral development and adaptive evolution.</title>
        <authorList>
            <person name="Zhang G.Q."/>
            <person name="Xu Q."/>
            <person name="Bian C."/>
            <person name="Tsai W.C."/>
            <person name="Yeh C.M."/>
            <person name="Liu K.W."/>
            <person name="Yoshida K."/>
            <person name="Zhang L.S."/>
            <person name="Chang S.B."/>
            <person name="Chen F."/>
            <person name="Shi Y."/>
            <person name="Su Y.Y."/>
            <person name="Zhang Y.Q."/>
            <person name="Chen L.J."/>
            <person name="Yin Y."/>
            <person name="Lin M."/>
            <person name="Huang H."/>
            <person name="Deng H."/>
            <person name="Wang Z.W."/>
            <person name="Zhu S.L."/>
            <person name="Zhao X."/>
            <person name="Deng C."/>
            <person name="Niu S.C."/>
            <person name="Huang J."/>
            <person name="Wang M."/>
            <person name="Liu G.H."/>
            <person name="Yang H.J."/>
            <person name="Xiao X.J."/>
            <person name="Hsiao Y.Y."/>
            <person name="Wu W.L."/>
            <person name="Chen Y.Y."/>
            <person name="Mitsuda N."/>
            <person name="Ohme-Takagi M."/>
            <person name="Luo Y.B."/>
            <person name="Van de Peer Y."/>
            <person name="Liu Z.J."/>
        </authorList>
    </citation>
    <scope>NUCLEOTIDE SEQUENCE [LARGE SCALE GENOMIC DNA]</scope>
    <source>
        <tissue evidence="2">The whole plant</tissue>
    </source>
</reference>
<sequence length="113" mass="12352">MATGQIHLQDSDLVQPRGKGPQTVQMVSSPSHSPSQTDSQGSSSSLPQSSEGEWQLVLSKKTKRMIDRAVQSSEAVERRPPEEATTGQVDSCPCSYYSSTCTFFFFSFCCSAY</sequence>
<feature type="region of interest" description="Disordered" evidence="1">
    <location>
        <begin position="1"/>
        <end position="53"/>
    </location>
</feature>
<evidence type="ECO:0000313" key="3">
    <source>
        <dbReference type="Proteomes" id="UP000233837"/>
    </source>
</evidence>
<gene>
    <name evidence="2" type="ORF">MA16_Dca029067</name>
</gene>
<feature type="compositionally biased region" description="Low complexity" evidence="1">
    <location>
        <begin position="28"/>
        <end position="50"/>
    </location>
</feature>
<reference evidence="2 3" key="2">
    <citation type="journal article" date="2017" name="Nature">
        <title>The Apostasia genome and the evolution of orchids.</title>
        <authorList>
            <person name="Zhang G.Q."/>
            <person name="Liu K.W."/>
            <person name="Li Z."/>
            <person name="Lohaus R."/>
            <person name="Hsiao Y.Y."/>
            <person name="Niu S.C."/>
            <person name="Wang J.Y."/>
            <person name="Lin Y.C."/>
            <person name="Xu Q."/>
            <person name="Chen L.J."/>
            <person name="Yoshida K."/>
            <person name="Fujiwara S."/>
            <person name="Wang Z.W."/>
            <person name="Zhang Y.Q."/>
            <person name="Mitsuda N."/>
            <person name="Wang M."/>
            <person name="Liu G.H."/>
            <person name="Pecoraro L."/>
            <person name="Huang H.X."/>
            <person name="Xiao X.J."/>
            <person name="Lin M."/>
            <person name="Wu X.Y."/>
            <person name="Wu W.L."/>
            <person name="Chen Y.Y."/>
            <person name="Chang S.B."/>
            <person name="Sakamoto S."/>
            <person name="Ohme-Takagi M."/>
            <person name="Yagi M."/>
            <person name="Zeng S.J."/>
            <person name="Shen C.Y."/>
            <person name="Yeh C.M."/>
            <person name="Luo Y.B."/>
            <person name="Tsai W.C."/>
            <person name="Van de Peer Y."/>
            <person name="Liu Z.J."/>
        </authorList>
    </citation>
    <scope>NUCLEOTIDE SEQUENCE [LARGE SCALE GENOMIC DNA]</scope>
    <source>
        <tissue evidence="2">The whole plant</tissue>
    </source>
</reference>